<dbReference type="GO" id="GO:0016301">
    <property type="term" value="F:kinase activity"/>
    <property type="evidence" value="ECO:0007669"/>
    <property type="project" value="UniProtKB-KW"/>
</dbReference>
<dbReference type="GO" id="GO:0005737">
    <property type="term" value="C:cytoplasm"/>
    <property type="evidence" value="ECO:0007669"/>
    <property type="project" value="TreeGrafter"/>
</dbReference>
<dbReference type="Gene3D" id="3.40.50.300">
    <property type="entry name" value="P-loop containing nucleotide triphosphate hydrolases"/>
    <property type="match status" value="1"/>
</dbReference>
<dbReference type="RefSeq" id="WP_087999009.1">
    <property type="nucleotide sequence ID" value="NZ_BMHB01000001.1"/>
</dbReference>
<keyword evidence="3" id="KW-1185">Reference proteome</keyword>
<proteinExistence type="inferred from homology"/>
<dbReference type="Gene3D" id="1.10.287.130">
    <property type="match status" value="1"/>
</dbReference>
<dbReference type="GO" id="GO:0003924">
    <property type="term" value="F:GTPase activity"/>
    <property type="evidence" value="ECO:0007669"/>
    <property type="project" value="InterPro"/>
</dbReference>
<evidence type="ECO:0000313" key="3">
    <source>
        <dbReference type="Proteomes" id="UP000626244"/>
    </source>
</evidence>
<dbReference type="OrthoDB" id="9778292at2"/>
<keyword evidence="2" id="KW-0808">Transferase</keyword>
<evidence type="ECO:0000313" key="2">
    <source>
        <dbReference type="EMBL" id="GGI11384.1"/>
    </source>
</evidence>
<dbReference type="Pfam" id="PF03308">
    <property type="entry name" value="MeaB"/>
    <property type="match status" value="1"/>
</dbReference>
<dbReference type="PANTHER" id="PTHR23408">
    <property type="entry name" value="METHYLMALONYL-COA MUTASE"/>
    <property type="match status" value="1"/>
</dbReference>
<dbReference type="NCBIfam" id="TIGR00750">
    <property type="entry name" value="lao"/>
    <property type="match status" value="1"/>
</dbReference>
<keyword evidence="2" id="KW-0418">Kinase</keyword>
<reference evidence="3" key="1">
    <citation type="journal article" date="2019" name="Int. J. Syst. Evol. Microbiol.">
        <title>The Global Catalogue of Microorganisms (GCM) 10K type strain sequencing project: providing services to taxonomists for standard genome sequencing and annotation.</title>
        <authorList>
            <consortium name="The Broad Institute Genomics Platform"/>
            <consortium name="The Broad Institute Genome Sequencing Center for Infectious Disease"/>
            <person name="Wu L."/>
            <person name="Ma J."/>
        </authorList>
    </citation>
    <scope>NUCLEOTIDE SEQUENCE [LARGE SCALE GENOMIC DNA]</scope>
    <source>
        <strain evidence="3">CGMCC 1.14993</strain>
    </source>
</reference>
<dbReference type="InterPro" id="IPR005129">
    <property type="entry name" value="GTPase_ArgK"/>
</dbReference>
<organism evidence="2 3">
    <name type="scientific">Gottfriedia solisilvae</name>
    <dbReference type="NCBI Taxonomy" id="1516104"/>
    <lineage>
        <taxon>Bacteria</taxon>
        <taxon>Bacillati</taxon>
        <taxon>Bacillota</taxon>
        <taxon>Bacilli</taxon>
        <taxon>Bacillales</taxon>
        <taxon>Bacillaceae</taxon>
        <taxon>Gottfriedia</taxon>
    </lineage>
</organism>
<dbReference type="Gene3D" id="1.20.5.170">
    <property type="match status" value="1"/>
</dbReference>
<dbReference type="SUPFAM" id="SSF52540">
    <property type="entry name" value="P-loop containing nucleoside triphosphate hydrolases"/>
    <property type="match status" value="1"/>
</dbReference>
<dbReference type="EMBL" id="BMHB01000001">
    <property type="protein sequence ID" value="GGI11384.1"/>
    <property type="molecule type" value="Genomic_DNA"/>
</dbReference>
<gene>
    <name evidence="2" type="ORF">GCM10007380_07560</name>
</gene>
<dbReference type="AlphaFoldDB" id="A0A8J3AIY1"/>
<comment type="caution">
    <text evidence="2">The sequence shown here is derived from an EMBL/GenBank/DDBJ whole genome shotgun (WGS) entry which is preliminary data.</text>
</comment>
<sequence length="328" mass="36471">MNGRRLSIQETINRILSGDLSTLARTITLVESQKSEDKMFVNELIGKILPYTGNSFRIGFTGIPGAGKSSFIEYFGKDLCESGKKVAVLAIDPSSPVTGGSILGDSTRMTELLHHPLAFIRPSASNGTIGGVHANTYETILLCEAAGFDYTLIETVGIGQSEGNIREHVDCMVLLTLARGGDDLQGIKRGILELVDFVIINKCDGELIELSKYTASLMKQTMKLVSSPTPNWKQVVMPTSTESGLGMSEFLQKTNLFLELMNINSYHFDLRGQQNRKWFHRSVKDRVIRSFFNNENVKTKLMECEEEFMNKGIDMQDAVVKIIHSFNE</sequence>
<dbReference type="PANTHER" id="PTHR23408:SF3">
    <property type="entry name" value="METHYLMALONIC ACIDURIA TYPE A PROTEIN, MITOCHONDRIAL"/>
    <property type="match status" value="1"/>
</dbReference>
<dbReference type="NCBIfam" id="NF006958">
    <property type="entry name" value="PRK09435.1"/>
    <property type="match status" value="1"/>
</dbReference>
<dbReference type="GO" id="GO:0005525">
    <property type="term" value="F:GTP binding"/>
    <property type="evidence" value="ECO:0007669"/>
    <property type="project" value="InterPro"/>
</dbReference>
<dbReference type="Proteomes" id="UP000626244">
    <property type="component" value="Unassembled WGS sequence"/>
</dbReference>
<dbReference type="CDD" id="cd03114">
    <property type="entry name" value="MMAA-like"/>
    <property type="match status" value="1"/>
</dbReference>
<dbReference type="InterPro" id="IPR027417">
    <property type="entry name" value="P-loop_NTPase"/>
</dbReference>
<protein>
    <submittedName>
        <fullName evidence="2">ATPase/protein kinase</fullName>
    </submittedName>
</protein>
<accession>A0A8J3AIY1</accession>
<evidence type="ECO:0000256" key="1">
    <source>
        <dbReference type="ARBA" id="ARBA00009625"/>
    </source>
</evidence>
<name>A0A8J3AIY1_9BACI</name>
<comment type="similarity">
    <text evidence="1">Belongs to the SIMIBI class G3E GTPase family. ArgK/MeaB subfamily.</text>
</comment>